<keyword evidence="2" id="KW-0805">Transcription regulation</keyword>
<dbReference type="AlphaFoldDB" id="A0A964E0F2"/>
<dbReference type="SUPFAM" id="SSF53850">
    <property type="entry name" value="Periplasmic binding protein-like II"/>
    <property type="match status" value="1"/>
</dbReference>
<dbReference type="GO" id="GO:0006351">
    <property type="term" value="P:DNA-templated transcription"/>
    <property type="evidence" value="ECO:0007669"/>
    <property type="project" value="TreeGrafter"/>
</dbReference>
<gene>
    <name evidence="6" type="ORF">ASILVAE211_18020</name>
</gene>
<evidence type="ECO:0000259" key="5">
    <source>
        <dbReference type="PROSITE" id="PS50931"/>
    </source>
</evidence>
<evidence type="ECO:0000313" key="6">
    <source>
        <dbReference type="EMBL" id="MCB8877097.1"/>
    </source>
</evidence>
<dbReference type="Pfam" id="PF03466">
    <property type="entry name" value="LysR_substrate"/>
    <property type="match status" value="1"/>
</dbReference>
<dbReference type="SUPFAM" id="SSF46785">
    <property type="entry name" value="Winged helix' DNA-binding domain"/>
    <property type="match status" value="1"/>
</dbReference>
<dbReference type="InterPro" id="IPR036390">
    <property type="entry name" value="WH_DNA-bd_sf"/>
</dbReference>
<name>A0A964E0F2_9PROT</name>
<dbReference type="Gene3D" id="3.40.190.10">
    <property type="entry name" value="Periplasmic binding protein-like II"/>
    <property type="match status" value="2"/>
</dbReference>
<organism evidence="6 7">
    <name type="scientific">Acidisoma silvae</name>
    <dbReference type="NCBI Taxonomy" id="2802396"/>
    <lineage>
        <taxon>Bacteria</taxon>
        <taxon>Pseudomonadati</taxon>
        <taxon>Pseudomonadota</taxon>
        <taxon>Alphaproteobacteria</taxon>
        <taxon>Acetobacterales</taxon>
        <taxon>Acidocellaceae</taxon>
        <taxon>Acidisoma</taxon>
    </lineage>
</organism>
<comment type="similarity">
    <text evidence="1">Belongs to the LysR transcriptional regulatory family.</text>
</comment>
<keyword evidence="7" id="KW-1185">Reference proteome</keyword>
<dbReference type="Proteomes" id="UP000708298">
    <property type="component" value="Unassembled WGS sequence"/>
</dbReference>
<protein>
    <submittedName>
        <fullName evidence="6">LysR family transcriptional regulator</fullName>
    </submittedName>
</protein>
<dbReference type="InterPro" id="IPR005119">
    <property type="entry name" value="LysR_subst-bd"/>
</dbReference>
<dbReference type="PROSITE" id="PS50931">
    <property type="entry name" value="HTH_LYSR"/>
    <property type="match status" value="1"/>
</dbReference>
<dbReference type="RefSeq" id="WP_227322754.1">
    <property type="nucleotide sequence ID" value="NZ_JAESVB010000010.1"/>
</dbReference>
<dbReference type="GO" id="GO:0003700">
    <property type="term" value="F:DNA-binding transcription factor activity"/>
    <property type="evidence" value="ECO:0007669"/>
    <property type="project" value="InterPro"/>
</dbReference>
<accession>A0A964E0F2</accession>
<evidence type="ECO:0000256" key="3">
    <source>
        <dbReference type="ARBA" id="ARBA00023125"/>
    </source>
</evidence>
<dbReference type="EMBL" id="JAESVB010000010">
    <property type="protein sequence ID" value="MCB8877097.1"/>
    <property type="molecule type" value="Genomic_DNA"/>
</dbReference>
<feature type="domain" description="HTH lysR-type" evidence="5">
    <location>
        <begin position="5"/>
        <end position="62"/>
    </location>
</feature>
<evidence type="ECO:0000256" key="2">
    <source>
        <dbReference type="ARBA" id="ARBA00023015"/>
    </source>
</evidence>
<dbReference type="Gene3D" id="1.10.10.10">
    <property type="entry name" value="Winged helix-like DNA-binding domain superfamily/Winged helix DNA-binding domain"/>
    <property type="match status" value="1"/>
</dbReference>
<dbReference type="PANTHER" id="PTHR30537">
    <property type="entry name" value="HTH-TYPE TRANSCRIPTIONAL REGULATOR"/>
    <property type="match status" value="1"/>
</dbReference>
<dbReference type="GO" id="GO:0043565">
    <property type="term" value="F:sequence-specific DNA binding"/>
    <property type="evidence" value="ECO:0007669"/>
    <property type="project" value="TreeGrafter"/>
</dbReference>
<reference evidence="6" key="2">
    <citation type="submission" date="2021-01" db="EMBL/GenBank/DDBJ databases">
        <authorList>
            <person name="Mieszkin S."/>
            <person name="Pouder E."/>
            <person name="Alain K."/>
        </authorList>
    </citation>
    <scope>NUCLEOTIDE SEQUENCE</scope>
    <source>
        <strain evidence="6">HW T2.11</strain>
    </source>
</reference>
<dbReference type="InterPro" id="IPR000847">
    <property type="entry name" value="LysR_HTH_N"/>
</dbReference>
<dbReference type="InterPro" id="IPR058163">
    <property type="entry name" value="LysR-type_TF_proteobact-type"/>
</dbReference>
<dbReference type="PANTHER" id="PTHR30537:SF74">
    <property type="entry name" value="HTH-TYPE TRANSCRIPTIONAL REGULATOR TRPI"/>
    <property type="match status" value="1"/>
</dbReference>
<evidence type="ECO:0000256" key="1">
    <source>
        <dbReference type="ARBA" id="ARBA00009437"/>
    </source>
</evidence>
<evidence type="ECO:0000256" key="4">
    <source>
        <dbReference type="ARBA" id="ARBA00023163"/>
    </source>
</evidence>
<keyword evidence="4" id="KW-0804">Transcription</keyword>
<proteinExistence type="inferred from homology"/>
<dbReference type="Pfam" id="PF00126">
    <property type="entry name" value="HTH_1"/>
    <property type="match status" value="1"/>
</dbReference>
<dbReference type="InterPro" id="IPR036388">
    <property type="entry name" value="WH-like_DNA-bd_sf"/>
</dbReference>
<evidence type="ECO:0000313" key="7">
    <source>
        <dbReference type="Proteomes" id="UP000708298"/>
    </source>
</evidence>
<comment type="caution">
    <text evidence="6">The sequence shown here is derived from an EMBL/GenBank/DDBJ whole genome shotgun (WGS) entry which is preliminary data.</text>
</comment>
<keyword evidence="3" id="KW-0238">DNA-binding</keyword>
<sequence>MAASPSLRSLQAFEAAARLGSFVSAADELAVSPAAVSQLVRGLEDQIERKLFNRINRRIVLTEAGRELYLQVNGAFAEIRTISRDLSGGERRSSLVVSVAQSVAMGWLSFRLPAFIDAHGPIDISLRGEDDPAPFESALIDIRLSYGQFHYREHETEEIAQDYVYPVCAPSFLERYGPVTSPEHLLTKKLIHTDWGPSSASFPRWKTWFDSLGLAADRNVQRGMTANSSRAALDLACGGLGVALGQGMFCAEAVEAGDLVIPVDHPIALDQPYCLTIPVRSAQRSLVIAFKSWLAAECVKSIRSPALRSW</sequence>
<reference evidence="6" key="1">
    <citation type="journal article" date="2021" name="Microorganisms">
        <title>Acidisoma silvae sp. nov. and Acidisomacellulosilytica sp. nov., Two Acidophilic Bacteria Isolated from Decaying Wood, Hydrolyzing Cellulose and Producing Poly-3-hydroxybutyrate.</title>
        <authorList>
            <person name="Mieszkin S."/>
            <person name="Pouder E."/>
            <person name="Uroz S."/>
            <person name="Simon-Colin C."/>
            <person name="Alain K."/>
        </authorList>
    </citation>
    <scope>NUCLEOTIDE SEQUENCE</scope>
    <source>
        <strain evidence="6">HW T2.11</strain>
    </source>
</reference>